<accession>A0A7S1FU21</accession>
<feature type="domain" description="Helicase-associated" evidence="3">
    <location>
        <begin position="416"/>
        <end position="479"/>
    </location>
</feature>
<dbReference type="PANTHER" id="PTHR33418">
    <property type="entry name" value="HELICASE-ASSOCIATED"/>
    <property type="match status" value="1"/>
</dbReference>
<evidence type="ECO:0008006" key="5">
    <source>
        <dbReference type="Google" id="ProtNLM"/>
    </source>
</evidence>
<dbReference type="InterPro" id="IPR009027">
    <property type="entry name" value="Ribosomal_bL9/RNase_H1_N"/>
</dbReference>
<dbReference type="Gene3D" id="3.40.970.10">
    <property type="entry name" value="Ribonuclease H1, N-terminal domain"/>
    <property type="match status" value="1"/>
</dbReference>
<feature type="domain" description="Helicase-associated" evidence="3">
    <location>
        <begin position="495"/>
        <end position="562"/>
    </location>
</feature>
<evidence type="ECO:0000313" key="4">
    <source>
        <dbReference type="EMBL" id="CAD8890280.1"/>
    </source>
</evidence>
<name>A0A7S1FU21_9STRA</name>
<dbReference type="SUPFAM" id="SSF55658">
    <property type="entry name" value="L9 N-domain-like"/>
    <property type="match status" value="1"/>
</dbReference>
<proteinExistence type="predicted"/>
<dbReference type="Gene3D" id="6.10.140.530">
    <property type="match status" value="3"/>
</dbReference>
<dbReference type="InterPro" id="IPR005114">
    <property type="entry name" value="Helicase_assoc"/>
</dbReference>
<feature type="compositionally biased region" description="Basic and acidic residues" evidence="1">
    <location>
        <begin position="221"/>
        <end position="250"/>
    </location>
</feature>
<dbReference type="EMBL" id="HBFR01024386">
    <property type="protein sequence ID" value="CAD8890280.1"/>
    <property type="molecule type" value="Transcribed_RNA"/>
</dbReference>
<protein>
    <recommendedName>
        <fullName evidence="5">Helicase-associated domain-containing protein</fullName>
    </recommendedName>
</protein>
<sequence length="583" mass="67763">MVTDNNFFTPSNENRKKYYAVRRGKTVRACIFFFWRDCKEQVDGYDDAEYATFQDLSAAEEFVVKPTSASSYPFNIPKIPAISSMIQASVVGCAAVESNSVELIGKAHFLGGDSGLLSDTTITTPDPLKKKSDQAIAVELCKNVEGFSKSGIQFIPEKIEVSTFRNQSKIIKEIADDTVSKDDNSTVEETYTNSKKRKMTDDMQPKHSPLKQREKKSGKKTQADKNNREGLKSLKEGAEKESESEKAHKEEMENSCVKNYVKLKLKPSWIKKYTKLKLYFEKHGNIDDIKNDDIDGKGLLKFMQDQRRMYRQYTKHASGLDVEFDANVHEKVTLLRKLNFKFDPKWEKTFAELEEYVRKHGHCKLDRRHRRLLEWVGTQKNDYELLKQGKPSRLDAVKCLKLTNLGLNLEKQKLLTWEQRLDQFIQYKNTHSHANIPRKDPILGSWICNMRRLHRLFMDGKKSPGLDEAKIRKLTELGFVFQVGERRVMDQTKLKSWEERFQDLLKFKQRHGHTRVPQLYKDDRQLGNWVHKQRQAYKAMKQGIKKEALTPEKVLRLAEVGFIFDCSHTRWTRAVLKPSSDSE</sequence>
<dbReference type="InterPro" id="IPR011320">
    <property type="entry name" value="RNase_H1_N"/>
</dbReference>
<feature type="compositionally biased region" description="Basic residues" evidence="1">
    <location>
        <begin position="208"/>
        <end position="219"/>
    </location>
</feature>
<dbReference type="Pfam" id="PF03457">
    <property type="entry name" value="HA"/>
    <property type="match status" value="3"/>
</dbReference>
<evidence type="ECO:0000259" key="3">
    <source>
        <dbReference type="Pfam" id="PF03457"/>
    </source>
</evidence>
<dbReference type="Pfam" id="PF01693">
    <property type="entry name" value="Cauli_VI"/>
    <property type="match status" value="1"/>
</dbReference>
<evidence type="ECO:0000259" key="2">
    <source>
        <dbReference type="Pfam" id="PF01693"/>
    </source>
</evidence>
<feature type="region of interest" description="Disordered" evidence="1">
    <location>
        <begin position="178"/>
        <end position="250"/>
    </location>
</feature>
<reference evidence="4" key="1">
    <citation type="submission" date="2021-01" db="EMBL/GenBank/DDBJ databases">
        <authorList>
            <person name="Corre E."/>
            <person name="Pelletier E."/>
            <person name="Niang G."/>
            <person name="Scheremetjew M."/>
            <person name="Finn R."/>
            <person name="Kale V."/>
            <person name="Holt S."/>
            <person name="Cochrane G."/>
            <person name="Meng A."/>
            <person name="Brown T."/>
            <person name="Cohen L."/>
        </authorList>
    </citation>
    <scope>NUCLEOTIDE SEQUENCE</scope>
    <source>
        <strain evidence="4">308</strain>
    </source>
</reference>
<feature type="domain" description="Ribonuclease H1 N-terminal" evidence="2">
    <location>
        <begin position="17"/>
        <end position="62"/>
    </location>
</feature>
<dbReference type="AlphaFoldDB" id="A0A7S1FU21"/>
<dbReference type="InterPro" id="IPR037056">
    <property type="entry name" value="RNase_H1_N_sf"/>
</dbReference>
<organism evidence="4">
    <name type="scientific">Corethron hystrix</name>
    <dbReference type="NCBI Taxonomy" id="216773"/>
    <lineage>
        <taxon>Eukaryota</taxon>
        <taxon>Sar</taxon>
        <taxon>Stramenopiles</taxon>
        <taxon>Ochrophyta</taxon>
        <taxon>Bacillariophyta</taxon>
        <taxon>Coscinodiscophyceae</taxon>
        <taxon>Corethrophycidae</taxon>
        <taxon>Corethrales</taxon>
        <taxon>Corethraceae</taxon>
        <taxon>Corethron</taxon>
    </lineage>
</organism>
<gene>
    <name evidence="4" type="ORF">CHYS00102_LOCUS17485</name>
</gene>
<feature type="domain" description="Helicase-associated" evidence="3">
    <location>
        <begin position="344"/>
        <end position="397"/>
    </location>
</feature>
<dbReference type="PANTHER" id="PTHR33418:SF1">
    <property type="entry name" value="HELICASE-ASSOCIATED DOMAIN-CONTAINING PROTEIN"/>
    <property type="match status" value="1"/>
</dbReference>
<evidence type="ECO:0000256" key="1">
    <source>
        <dbReference type="SAM" id="MobiDB-lite"/>
    </source>
</evidence>